<evidence type="ECO:0000259" key="2">
    <source>
        <dbReference type="SMART" id="SM00884"/>
    </source>
</evidence>
<dbReference type="EMBL" id="BDSA01000001">
    <property type="protein sequence ID" value="GBE58894.1"/>
    <property type="molecule type" value="Genomic_DNA"/>
</dbReference>
<protein>
    <submittedName>
        <fullName evidence="3">Cullin 3B</fullName>
    </submittedName>
</protein>
<dbReference type="Gene3D" id="3.30.230.130">
    <property type="entry name" value="Cullin, Chain C, Domain 2"/>
    <property type="match status" value="1"/>
</dbReference>
<dbReference type="GO" id="GO:0006511">
    <property type="term" value="P:ubiquitin-dependent protein catabolic process"/>
    <property type="evidence" value="ECO:0007669"/>
    <property type="project" value="InterPro"/>
</dbReference>
<dbReference type="InterPro" id="IPR059120">
    <property type="entry name" value="Cullin-like_AB"/>
</dbReference>
<reference evidence="3 4" key="1">
    <citation type="journal article" date="2017" name="BMC Genomics">
        <title>Whole-genome assembly of Babesia ovata and comparative genomics between closely related pathogens.</title>
        <authorList>
            <person name="Yamagishi J."/>
            <person name="Asada M."/>
            <person name="Hakimi H."/>
            <person name="Tanaka T.Q."/>
            <person name="Sugimoto C."/>
            <person name="Kawazu S."/>
        </authorList>
    </citation>
    <scope>NUCLEOTIDE SEQUENCE [LARGE SCALE GENOMIC DNA]</scope>
    <source>
        <strain evidence="3 4">Miyake</strain>
    </source>
</reference>
<dbReference type="InterPro" id="IPR045093">
    <property type="entry name" value="Cullin"/>
</dbReference>
<dbReference type="InterPro" id="IPR016159">
    <property type="entry name" value="Cullin_repeat-like_dom_sf"/>
</dbReference>
<name>A0A2H6K7B9_9APIC</name>
<organism evidence="3 4">
    <name type="scientific">Babesia ovata</name>
    <dbReference type="NCBI Taxonomy" id="189622"/>
    <lineage>
        <taxon>Eukaryota</taxon>
        <taxon>Sar</taxon>
        <taxon>Alveolata</taxon>
        <taxon>Apicomplexa</taxon>
        <taxon>Aconoidasida</taxon>
        <taxon>Piroplasmida</taxon>
        <taxon>Babesiidae</taxon>
        <taxon>Babesia</taxon>
    </lineage>
</organism>
<dbReference type="GeneID" id="39872664"/>
<dbReference type="OrthoDB" id="361048at2759"/>
<proteinExistence type="inferred from homology"/>
<dbReference type="Pfam" id="PF00888">
    <property type="entry name" value="Cullin"/>
    <property type="match status" value="1"/>
</dbReference>
<dbReference type="InterPro" id="IPR001373">
    <property type="entry name" value="Cullin_N"/>
</dbReference>
<evidence type="ECO:0000313" key="3">
    <source>
        <dbReference type="EMBL" id="GBE58894.1"/>
    </source>
</evidence>
<gene>
    <name evidence="3" type="ORF">BOVATA_003870</name>
</gene>
<dbReference type="InterPro" id="IPR019559">
    <property type="entry name" value="Cullin_neddylation_domain"/>
</dbReference>
<accession>A0A2H6K7B9</accession>
<dbReference type="AlphaFoldDB" id="A0A2H6K7B9"/>
<feature type="domain" description="Cullin neddylation" evidence="2">
    <location>
        <begin position="645"/>
        <end position="705"/>
    </location>
</feature>
<dbReference type="InterPro" id="IPR036317">
    <property type="entry name" value="Cullin_homology_sf"/>
</dbReference>
<comment type="similarity">
    <text evidence="1">Belongs to the cullin family.</text>
</comment>
<dbReference type="Gene3D" id="1.20.1310.10">
    <property type="entry name" value="Cullin Repeats"/>
    <property type="match status" value="3"/>
</dbReference>
<evidence type="ECO:0000313" key="4">
    <source>
        <dbReference type="Proteomes" id="UP000236319"/>
    </source>
</evidence>
<dbReference type="PANTHER" id="PTHR11932">
    <property type="entry name" value="CULLIN"/>
    <property type="match status" value="1"/>
</dbReference>
<dbReference type="SUPFAM" id="SSF75632">
    <property type="entry name" value="Cullin homology domain"/>
    <property type="match status" value="1"/>
</dbReference>
<dbReference type="VEuPathDB" id="PiroplasmaDB:BOVATA_003870"/>
<dbReference type="Pfam" id="PF26557">
    <property type="entry name" value="Cullin_AB"/>
    <property type="match status" value="1"/>
</dbReference>
<comment type="caution">
    <text evidence="3">The sequence shown here is derived from an EMBL/GenBank/DDBJ whole genome shotgun (WGS) entry which is preliminary data.</text>
</comment>
<dbReference type="SMART" id="SM00884">
    <property type="entry name" value="Cullin_Nedd8"/>
    <property type="match status" value="1"/>
</dbReference>
<dbReference type="GO" id="GO:0031625">
    <property type="term" value="F:ubiquitin protein ligase binding"/>
    <property type="evidence" value="ECO:0007669"/>
    <property type="project" value="InterPro"/>
</dbReference>
<dbReference type="SUPFAM" id="SSF74788">
    <property type="entry name" value="Cullin repeat-like"/>
    <property type="match status" value="1"/>
</dbReference>
<dbReference type="RefSeq" id="XP_028865137.1">
    <property type="nucleotide sequence ID" value="XM_029009304.1"/>
</dbReference>
<keyword evidence="4" id="KW-1185">Reference proteome</keyword>
<dbReference type="Proteomes" id="UP000236319">
    <property type="component" value="Unassembled WGS sequence"/>
</dbReference>
<evidence type="ECO:0000256" key="1">
    <source>
        <dbReference type="ARBA" id="ARBA00006019"/>
    </source>
</evidence>
<sequence length="708" mass="79978">MDIRRSPKPIFTPNDFIAGYSIVYKLCTAKNSQNEEPLYRRVSQLFVDFINRKVGVIVMEKDVSQIPVSTDAPVPVEQIVDTWARFRVYASMISGLFSYLDRFYVKYSSSSTVKLTALEAFQRIVFEKRKEELKCRLLELLDTRRSETDVDEFSVEALAQMFHELDGSGGLQYKNELESEIIARAARYYSSMGPLWLQDCSLLDYLSIVDHCLEQERADCVRWLSESTLRPLTDTVHKALIEDRQLEIIQKVGEIEPLIDQGSEAVGRHNHFMSVPQDLQFMYKMISPIEGGITAVAESLNRSIRRSLSSALSFDEVLPGWLRCQSTVFCQFYNVHAELLKNCFVKNDTSAGDGSGEVAPNSAPSADASVDPTISNAVRRAFGSVTAEIADFTKDFVDYWDNALVAADDGSVARLQNCCGLLEALYHKAEFYQCYKFKLAGRLLYRRSSLNMERRSLRMLQGLWASDDVERLRRMIHETSEARKCSTPFMVISKPNWPCLRDYSEDVKLHKTFEDGFAQLKEMQRTHLHRALSHNRMLGRVELDLDCDGGTRRLICDLVQASALLLFEGSSMALDDIAASIEVNRSYAIRILQPLFDKGILYLQAGDKVELNSDFDDGSDVTLDAVPSYRDMRSTAASTGSSAGTALDPEAAIDASIVSLLKAMKSMKRDELLLQMPRFKREDVLARLSSLCERDYVTITDDTIAYAP</sequence>